<proteinExistence type="predicted"/>
<reference evidence="3 4" key="1">
    <citation type="submission" date="2019-02" db="EMBL/GenBank/DDBJ databases">
        <title>Genomic Encyclopedia of Type Strains, Phase IV (KMG-IV): sequencing the most valuable type-strain genomes for metagenomic binning, comparative biology and taxonomic classification.</title>
        <authorList>
            <person name="Goeker M."/>
        </authorList>
    </citation>
    <scope>NUCLEOTIDE SEQUENCE [LARGE SCALE GENOMIC DNA]</scope>
    <source>
        <strain evidence="3 4">DSM 43045</strain>
    </source>
</reference>
<protein>
    <recommendedName>
        <fullName evidence="5">Spermidine synthase</fullName>
    </recommendedName>
</protein>
<sequence length="281" mass="28738">MPPAARLSNDCSPGAPTRRSWHDAGMAHPRIEFEADVFSPSGLTLLVDGSAQSHVDPVDPTHLFFEYVRRIGHVLDSVREAGRPIRALHLGGGAMTLPRYVAATRPGSSQVVVEVDAEVVATVLERLPVPTGADLALVLADARDAIAADGALAGVAPFDVVVVDLYTRLEAPAFVDDPTFMGGCLAALAPGGLVVVNVADAPGLTRLRAQARALARADPGAELLVAGDPATLAGTEEGNAILVAAPDGLPGGLADRIAAAGPFPAAVLTGHRLDAALWGAC</sequence>
<evidence type="ECO:0000256" key="1">
    <source>
        <dbReference type="ARBA" id="ARBA00023115"/>
    </source>
</evidence>
<accession>A0A4V2EYV3</accession>
<dbReference type="AlphaFoldDB" id="A0A4V2EYV3"/>
<evidence type="ECO:0000313" key="4">
    <source>
        <dbReference type="Proteomes" id="UP000293289"/>
    </source>
</evidence>
<keyword evidence="1" id="KW-0620">Polyamine biosynthesis</keyword>
<dbReference type="PANTHER" id="PTHR43317:SF1">
    <property type="entry name" value="THERMOSPERMINE SYNTHASE ACAULIS5"/>
    <property type="match status" value="1"/>
</dbReference>
<dbReference type="PANTHER" id="PTHR43317">
    <property type="entry name" value="THERMOSPERMINE SYNTHASE ACAULIS5"/>
    <property type="match status" value="1"/>
</dbReference>
<evidence type="ECO:0000256" key="2">
    <source>
        <dbReference type="SAM" id="MobiDB-lite"/>
    </source>
</evidence>
<gene>
    <name evidence="3" type="ORF">EV187_2670</name>
</gene>
<organism evidence="3 4">
    <name type="scientific">Agromyces ramosus</name>
    <dbReference type="NCBI Taxonomy" id="33879"/>
    <lineage>
        <taxon>Bacteria</taxon>
        <taxon>Bacillati</taxon>
        <taxon>Actinomycetota</taxon>
        <taxon>Actinomycetes</taxon>
        <taxon>Micrococcales</taxon>
        <taxon>Microbacteriaceae</taxon>
        <taxon>Agromyces</taxon>
    </lineage>
</organism>
<dbReference type="SUPFAM" id="SSF53335">
    <property type="entry name" value="S-adenosyl-L-methionine-dependent methyltransferases"/>
    <property type="match status" value="1"/>
</dbReference>
<dbReference type="NCBIfam" id="NF037959">
    <property type="entry name" value="MFS_SpdSyn"/>
    <property type="match status" value="1"/>
</dbReference>
<keyword evidence="4" id="KW-1185">Reference proteome</keyword>
<feature type="region of interest" description="Disordered" evidence="2">
    <location>
        <begin position="1"/>
        <end position="22"/>
    </location>
</feature>
<dbReference type="GO" id="GO:0006596">
    <property type="term" value="P:polyamine biosynthetic process"/>
    <property type="evidence" value="ECO:0007669"/>
    <property type="project" value="UniProtKB-KW"/>
</dbReference>
<comment type="caution">
    <text evidence="3">The sequence shown here is derived from an EMBL/GenBank/DDBJ whole genome shotgun (WGS) entry which is preliminary data.</text>
</comment>
<dbReference type="EMBL" id="SGWY01000003">
    <property type="protein sequence ID" value="RZS64290.1"/>
    <property type="molecule type" value="Genomic_DNA"/>
</dbReference>
<dbReference type="InterPro" id="IPR029063">
    <property type="entry name" value="SAM-dependent_MTases_sf"/>
</dbReference>
<name>A0A4V2EYV3_9MICO</name>
<dbReference type="Gene3D" id="3.40.50.150">
    <property type="entry name" value="Vaccinia Virus protein VP39"/>
    <property type="match status" value="1"/>
</dbReference>
<evidence type="ECO:0008006" key="5">
    <source>
        <dbReference type="Google" id="ProtNLM"/>
    </source>
</evidence>
<dbReference type="Proteomes" id="UP000293289">
    <property type="component" value="Unassembled WGS sequence"/>
</dbReference>
<evidence type="ECO:0000313" key="3">
    <source>
        <dbReference type="EMBL" id="RZS64290.1"/>
    </source>
</evidence>